<dbReference type="Proteomes" id="UP000738431">
    <property type="component" value="Chromosome"/>
</dbReference>
<keyword evidence="7" id="KW-0520">NAD</keyword>
<dbReference type="EC" id="1.6.5.9" evidence="2"/>
<evidence type="ECO:0000259" key="12">
    <source>
        <dbReference type="Pfam" id="PF22366"/>
    </source>
</evidence>
<keyword evidence="4" id="KW-0274">FAD</keyword>
<keyword evidence="6 13" id="KW-0560">Oxidoreductase</keyword>
<dbReference type="PRINTS" id="PR00411">
    <property type="entry name" value="PNDRDTASEI"/>
</dbReference>
<feature type="transmembrane region" description="Helical" evidence="10">
    <location>
        <begin position="380"/>
        <end position="397"/>
    </location>
</feature>
<gene>
    <name evidence="13" type="ORF">K1X11_019530</name>
</gene>
<proteinExistence type="inferred from homology"/>
<evidence type="ECO:0000256" key="2">
    <source>
        <dbReference type="ARBA" id="ARBA00012637"/>
    </source>
</evidence>
<comment type="catalytic activity">
    <reaction evidence="8">
        <text>a quinone + NADH + H(+) = a quinol + NAD(+)</text>
        <dbReference type="Rhea" id="RHEA:46160"/>
        <dbReference type="ChEBI" id="CHEBI:15378"/>
        <dbReference type="ChEBI" id="CHEBI:24646"/>
        <dbReference type="ChEBI" id="CHEBI:57540"/>
        <dbReference type="ChEBI" id="CHEBI:57945"/>
        <dbReference type="ChEBI" id="CHEBI:132124"/>
        <dbReference type="EC" id="1.6.5.9"/>
    </reaction>
</comment>
<evidence type="ECO:0000256" key="8">
    <source>
        <dbReference type="ARBA" id="ARBA00047599"/>
    </source>
</evidence>
<evidence type="ECO:0000256" key="5">
    <source>
        <dbReference type="ARBA" id="ARBA00022946"/>
    </source>
</evidence>
<keyword evidence="3" id="KW-0285">Flavoprotein</keyword>
<dbReference type="Pfam" id="PF07992">
    <property type="entry name" value="Pyr_redox_2"/>
    <property type="match status" value="1"/>
</dbReference>
<dbReference type="InterPro" id="IPR036188">
    <property type="entry name" value="FAD/NAD-bd_sf"/>
</dbReference>
<evidence type="ECO:0000256" key="7">
    <source>
        <dbReference type="ARBA" id="ARBA00023027"/>
    </source>
</evidence>
<evidence type="ECO:0000256" key="3">
    <source>
        <dbReference type="ARBA" id="ARBA00022630"/>
    </source>
</evidence>
<organism evidence="13 14">
    <name type="scientific">Actomonas aquatica</name>
    <dbReference type="NCBI Taxonomy" id="2866162"/>
    <lineage>
        <taxon>Bacteria</taxon>
        <taxon>Pseudomonadati</taxon>
        <taxon>Verrucomicrobiota</taxon>
        <taxon>Opitutia</taxon>
        <taxon>Opitutales</taxon>
        <taxon>Opitutaceae</taxon>
        <taxon>Actomonas</taxon>
    </lineage>
</organism>
<feature type="domain" description="External alternative NADH-ubiquinone oxidoreductase-like C-terminal" evidence="12">
    <location>
        <begin position="357"/>
        <end position="409"/>
    </location>
</feature>
<evidence type="ECO:0000256" key="1">
    <source>
        <dbReference type="ARBA" id="ARBA00005272"/>
    </source>
</evidence>
<dbReference type="PRINTS" id="PR00368">
    <property type="entry name" value="FADPNR"/>
</dbReference>
<keyword evidence="5" id="KW-0809">Transit peptide</keyword>
<evidence type="ECO:0000313" key="13">
    <source>
        <dbReference type="EMBL" id="WRQ87011.1"/>
    </source>
</evidence>
<dbReference type="GO" id="GO:0016491">
    <property type="term" value="F:oxidoreductase activity"/>
    <property type="evidence" value="ECO:0007669"/>
    <property type="project" value="UniProtKB-KW"/>
</dbReference>
<reference evidence="13 14" key="1">
    <citation type="submission" date="2021-08" db="EMBL/GenBank/DDBJ databases">
        <authorList>
            <person name="Zhang D."/>
            <person name="Zhang A."/>
            <person name="Wang L."/>
        </authorList>
    </citation>
    <scope>NUCLEOTIDE SEQUENCE [LARGE SCALE GENOMIC DNA]</scope>
    <source>
        <strain evidence="13 14">WL0086</strain>
    </source>
</reference>
<name>A0ABZ1C5K5_9BACT</name>
<evidence type="ECO:0000256" key="4">
    <source>
        <dbReference type="ARBA" id="ARBA00022827"/>
    </source>
</evidence>
<keyword evidence="14" id="KW-1185">Reference proteome</keyword>
<feature type="region of interest" description="Disordered" evidence="9">
    <location>
        <begin position="430"/>
        <end position="457"/>
    </location>
</feature>
<sequence length="457" mass="49718">MSTTQENQLPHIVVLGAGFGGLSFARSFPTTKARITVVDRQNHHLFQPLLYQVATAGLAAPDIAQPIRTILRDKPNLEVLMAEVTAVDAENHRVVLDGGELHYDYLVVALGGKTSYFGKDEWAEYAPGLKSLDDAMRLRRNLLLAYERAERESDPEKRQVLMTTVVVGGGPTGVELAGSFADLAQTVLYRDFDHIDPREARIILVDGGDRLLGNFPPELSAHAEKTLRVRGVEIYTGTRVTDVRAGEVDFGDQTVQAGNIVWAAGVGASPVTESLGAERDRAGRILVEPDFSVPGHPEIFAIGDLVSLTDTKGVKVPGVAQGAMQAGEHVAKAIEGDLDLKTLREPGLRPAFAYWDKGDMATIGRSAAVARIGKLKLRGWFAWVAWLALHLAFLVGLRNRISVLIQWIYAYCTYKRGARIIMGMTRLGPPGRQLDKPHRETVPAAGRDPEPVGAGSR</sequence>
<dbReference type="InterPro" id="IPR054585">
    <property type="entry name" value="NDH2-like_C"/>
</dbReference>
<keyword evidence="10" id="KW-0472">Membrane</keyword>
<keyword evidence="10" id="KW-1133">Transmembrane helix</keyword>
<accession>A0ABZ1C5K5</accession>
<evidence type="ECO:0000313" key="14">
    <source>
        <dbReference type="Proteomes" id="UP000738431"/>
    </source>
</evidence>
<dbReference type="Gene3D" id="3.50.50.100">
    <property type="match status" value="1"/>
</dbReference>
<protein>
    <recommendedName>
        <fullName evidence="2">NADH:ubiquinone reductase (non-electrogenic)</fullName>
        <ecNumber evidence="2">1.6.5.9</ecNumber>
    </recommendedName>
</protein>
<dbReference type="SUPFAM" id="SSF51905">
    <property type="entry name" value="FAD/NAD(P)-binding domain"/>
    <property type="match status" value="1"/>
</dbReference>
<dbReference type="EMBL" id="CP139781">
    <property type="protein sequence ID" value="WRQ87011.1"/>
    <property type="molecule type" value="Genomic_DNA"/>
</dbReference>
<dbReference type="PANTHER" id="PTHR43706">
    <property type="entry name" value="NADH DEHYDROGENASE"/>
    <property type="match status" value="1"/>
</dbReference>
<dbReference type="InterPro" id="IPR045024">
    <property type="entry name" value="NDH-2"/>
</dbReference>
<evidence type="ECO:0000256" key="9">
    <source>
        <dbReference type="SAM" id="MobiDB-lite"/>
    </source>
</evidence>
<evidence type="ECO:0000256" key="6">
    <source>
        <dbReference type="ARBA" id="ARBA00023002"/>
    </source>
</evidence>
<dbReference type="RefSeq" id="WP_221029574.1">
    <property type="nucleotide sequence ID" value="NZ_CP139781.1"/>
</dbReference>
<comment type="similarity">
    <text evidence="1">Belongs to the NADH dehydrogenase family.</text>
</comment>
<dbReference type="Pfam" id="PF22366">
    <property type="entry name" value="NDH2_C"/>
    <property type="match status" value="1"/>
</dbReference>
<feature type="domain" description="FAD/NAD(P)-binding" evidence="11">
    <location>
        <begin position="11"/>
        <end position="327"/>
    </location>
</feature>
<dbReference type="InterPro" id="IPR023753">
    <property type="entry name" value="FAD/NAD-binding_dom"/>
</dbReference>
<evidence type="ECO:0000259" key="11">
    <source>
        <dbReference type="Pfam" id="PF07992"/>
    </source>
</evidence>
<keyword evidence="10" id="KW-0812">Transmembrane</keyword>
<dbReference type="PANTHER" id="PTHR43706:SF47">
    <property type="entry name" value="EXTERNAL NADH-UBIQUINONE OXIDOREDUCTASE 1, MITOCHONDRIAL-RELATED"/>
    <property type="match status" value="1"/>
</dbReference>
<evidence type="ECO:0000256" key="10">
    <source>
        <dbReference type="SAM" id="Phobius"/>
    </source>
</evidence>
<reference evidence="13 14" key="2">
    <citation type="submission" date="2023-12" db="EMBL/GenBank/DDBJ databases">
        <title>Description of an unclassified Opitutus bacterium of Verrucomicrobiota.</title>
        <authorList>
            <person name="Zhang D.-F."/>
        </authorList>
    </citation>
    <scope>NUCLEOTIDE SEQUENCE [LARGE SCALE GENOMIC DNA]</scope>
    <source>
        <strain evidence="13 14">WL0086</strain>
    </source>
</reference>